<comment type="subcellular location">
    <subcellularLocation>
        <location evidence="1 14">Endoplasmic reticulum membrane</location>
        <topology evidence="1 14">Multi-pass membrane protein</topology>
    </subcellularLocation>
</comment>
<evidence type="ECO:0000259" key="17">
    <source>
        <dbReference type="Pfam" id="PF16491"/>
    </source>
</evidence>
<feature type="transmembrane region" description="Helical" evidence="14">
    <location>
        <begin position="119"/>
        <end position="145"/>
    </location>
</feature>
<evidence type="ECO:0000256" key="15">
    <source>
        <dbReference type="SAM" id="MobiDB-lite"/>
    </source>
</evidence>
<evidence type="ECO:0000256" key="4">
    <source>
        <dbReference type="ARBA" id="ARBA00022723"/>
    </source>
</evidence>
<evidence type="ECO:0000256" key="7">
    <source>
        <dbReference type="ARBA" id="ARBA00022833"/>
    </source>
</evidence>
<keyword evidence="19" id="KW-1185">Reference proteome</keyword>
<comment type="similarity">
    <text evidence="14">Belongs to the peptidase M48A family.</text>
</comment>
<dbReference type="EC" id="3.4.24.84" evidence="14"/>
<dbReference type="Pfam" id="PF01435">
    <property type="entry name" value="Peptidase_M48"/>
    <property type="match status" value="1"/>
</dbReference>
<keyword evidence="7 13" id="KW-0862">Zinc</keyword>
<keyword evidence="4 13" id="KW-0479">Metal-binding</keyword>
<dbReference type="Pfam" id="PF16491">
    <property type="entry name" value="Peptidase_M48_N"/>
    <property type="match status" value="1"/>
</dbReference>
<dbReference type="Proteomes" id="UP001295684">
    <property type="component" value="Unassembled WGS sequence"/>
</dbReference>
<dbReference type="GO" id="GO:0071586">
    <property type="term" value="P:CAAX-box protein processing"/>
    <property type="evidence" value="ECO:0007669"/>
    <property type="project" value="UniProtKB-UniRule"/>
</dbReference>
<feature type="transmembrane region" description="Helical" evidence="14">
    <location>
        <begin position="305"/>
        <end position="326"/>
    </location>
</feature>
<evidence type="ECO:0000256" key="2">
    <source>
        <dbReference type="ARBA" id="ARBA00022670"/>
    </source>
</evidence>
<evidence type="ECO:0000256" key="1">
    <source>
        <dbReference type="ARBA" id="ARBA00004477"/>
    </source>
</evidence>
<dbReference type="Gene3D" id="3.30.2010.10">
    <property type="entry name" value="Metalloproteases ('zincins'), catalytic domain"/>
    <property type="match status" value="1"/>
</dbReference>
<feature type="compositionally biased region" description="Basic and acidic residues" evidence="15">
    <location>
        <begin position="443"/>
        <end position="485"/>
    </location>
</feature>
<sequence>MGIAGRDMDTTTDVYPYLAFVMLFKLVIFVFEAFLDFRQYAKFKDMQVPADIRGFVKEKVFKDSQAYNKDMKKFSIIKSFVDFVWEMASLYFLLLAFIWEYEAGIAYIGLDPTNEIYKAFFTFFCLYMISTVMSIPWSLYSNFVIKQKHGFNTMTLKLFITDLIKSSILVVILMAIVIPLIVKIIEWGGEHFYLYLFTFVVIFTFIMMWIVPNFIMPLFNKYEDVEEGDLKKKIYALADKLNFPLKKLFVVDHSQRSNHSNAYFFGFGSNKRIVLFDNLLKHLETDEIVAVVGHELGHWSMYHNLLNMIISFSSLFVTFYVFSFVIERDDILIDFGFTKHYNLVALLVFMEIYSPVDYIQNLIRTFITRIFEFQADRFANDLGYKKELMKGLIRLHIKNKANLNPDPLYATYHFSHPELVERLRALGDFHDIITSEELDKWEEEVKAKEEKEKVEKDKATKEEEQSLLKEGEGESEEPTEKLKED</sequence>
<evidence type="ECO:0000313" key="19">
    <source>
        <dbReference type="Proteomes" id="UP001295684"/>
    </source>
</evidence>
<evidence type="ECO:0000313" key="18">
    <source>
        <dbReference type="EMBL" id="CAI2367506.1"/>
    </source>
</evidence>
<keyword evidence="10 14" id="KW-0472">Membrane</keyword>
<dbReference type="FunFam" id="3.30.2010.10:FF:000002">
    <property type="entry name" value="CAAX prenyl protease"/>
    <property type="match status" value="1"/>
</dbReference>
<evidence type="ECO:0000256" key="13">
    <source>
        <dbReference type="PIRSR" id="PIRSR627057-2"/>
    </source>
</evidence>
<feature type="active site" evidence="12">
    <location>
        <position position="295"/>
    </location>
</feature>
<comment type="function">
    <text evidence="14">Proteolytically removes the C-terminal three residues of farnesylated proteins.</text>
</comment>
<feature type="transmembrane region" description="Helical" evidence="14">
    <location>
        <begin position="14"/>
        <end position="35"/>
    </location>
</feature>
<comment type="catalytic activity">
    <reaction evidence="11 14">
        <text>Hydrolyzes the peptide bond -P2-(S-farnesyl or geranylgeranyl)C-P1'-P2'-P3'-COOH where P1' and P2' are amino acids with aliphatic side chains and P3' is any C-terminal residue.</text>
        <dbReference type="EC" id="3.4.24.84"/>
    </reaction>
</comment>
<keyword evidence="3 14" id="KW-0812">Transmembrane</keyword>
<dbReference type="PANTHER" id="PTHR10120">
    <property type="entry name" value="CAAX PRENYL PROTEASE 1"/>
    <property type="match status" value="1"/>
</dbReference>
<dbReference type="InterPro" id="IPR027057">
    <property type="entry name" value="CAXX_Prtase_1"/>
</dbReference>
<feature type="binding site" evidence="13">
    <location>
        <position position="372"/>
    </location>
    <ligand>
        <name>Zn(2+)</name>
        <dbReference type="ChEBI" id="CHEBI:29105"/>
        <note>catalytic</note>
    </ligand>
</feature>
<proteinExistence type="inferred from homology"/>
<protein>
    <recommendedName>
        <fullName evidence="14">CAAX prenyl protease</fullName>
        <ecNumber evidence="14">3.4.24.84</ecNumber>
    </recommendedName>
</protein>
<name>A0AAD1UE03_EUPCR</name>
<evidence type="ECO:0000256" key="14">
    <source>
        <dbReference type="RuleBase" id="RU366005"/>
    </source>
</evidence>
<organism evidence="18 19">
    <name type="scientific">Euplotes crassus</name>
    <dbReference type="NCBI Taxonomy" id="5936"/>
    <lineage>
        <taxon>Eukaryota</taxon>
        <taxon>Sar</taxon>
        <taxon>Alveolata</taxon>
        <taxon>Ciliophora</taxon>
        <taxon>Intramacronucleata</taxon>
        <taxon>Spirotrichea</taxon>
        <taxon>Hypotrichia</taxon>
        <taxon>Euplotida</taxon>
        <taxon>Euplotidae</taxon>
        <taxon>Moneuplotes</taxon>
    </lineage>
</organism>
<dbReference type="CDD" id="cd07343">
    <property type="entry name" value="M48A_Zmpste24p_like"/>
    <property type="match status" value="1"/>
</dbReference>
<dbReference type="GO" id="GO:0046872">
    <property type="term" value="F:metal ion binding"/>
    <property type="evidence" value="ECO:0007669"/>
    <property type="project" value="UniProtKB-UniRule"/>
</dbReference>
<dbReference type="GO" id="GO:0005789">
    <property type="term" value="C:endoplasmic reticulum membrane"/>
    <property type="evidence" value="ECO:0007669"/>
    <property type="project" value="UniProtKB-SubCell"/>
</dbReference>
<feature type="domain" description="CAAX prenyl protease 1 N-terminal" evidence="17">
    <location>
        <begin position="39"/>
        <end position="221"/>
    </location>
</feature>
<dbReference type="EMBL" id="CAMPGE010008616">
    <property type="protein sequence ID" value="CAI2367506.1"/>
    <property type="molecule type" value="Genomic_DNA"/>
</dbReference>
<dbReference type="AlphaFoldDB" id="A0AAD1UE03"/>
<keyword evidence="2 14" id="KW-0645">Protease</keyword>
<feature type="transmembrane region" description="Helical" evidence="14">
    <location>
        <begin position="191"/>
        <end position="211"/>
    </location>
</feature>
<keyword evidence="6 14" id="KW-0256">Endoplasmic reticulum</keyword>
<evidence type="ECO:0000256" key="8">
    <source>
        <dbReference type="ARBA" id="ARBA00022989"/>
    </source>
</evidence>
<feature type="transmembrane region" description="Helical" evidence="14">
    <location>
        <begin position="79"/>
        <end position="99"/>
    </location>
</feature>
<reference evidence="18" key="1">
    <citation type="submission" date="2023-07" db="EMBL/GenBank/DDBJ databases">
        <authorList>
            <consortium name="AG Swart"/>
            <person name="Singh M."/>
            <person name="Singh A."/>
            <person name="Seah K."/>
            <person name="Emmerich C."/>
        </authorList>
    </citation>
    <scope>NUCLEOTIDE SEQUENCE</scope>
    <source>
        <strain evidence="18">DP1</strain>
    </source>
</reference>
<dbReference type="InterPro" id="IPR032456">
    <property type="entry name" value="Peptidase_M48_N"/>
</dbReference>
<accession>A0AAD1UE03</accession>
<keyword evidence="5 14" id="KW-0378">Hydrolase</keyword>
<evidence type="ECO:0000256" key="3">
    <source>
        <dbReference type="ARBA" id="ARBA00022692"/>
    </source>
</evidence>
<dbReference type="InterPro" id="IPR001915">
    <property type="entry name" value="Peptidase_M48"/>
</dbReference>
<feature type="binding site" evidence="13">
    <location>
        <position position="298"/>
    </location>
    <ligand>
        <name>Zn(2+)</name>
        <dbReference type="ChEBI" id="CHEBI:29105"/>
        <note>catalytic</note>
    </ligand>
</feature>
<feature type="region of interest" description="Disordered" evidence="15">
    <location>
        <begin position="441"/>
        <end position="485"/>
    </location>
</feature>
<comment type="caution">
    <text evidence="18">The sequence shown here is derived from an EMBL/GenBank/DDBJ whole genome shotgun (WGS) entry which is preliminary data.</text>
</comment>
<evidence type="ECO:0000259" key="16">
    <source>
        <dbReference type="Pfam" id="PF01435"/>
    </source>
</evidence>
<feature type="transmembrane region" description="Helical" evidence="14">
    <location>
        <begin position="166"/>
        <end position="185"/>
    </location>
</feature>
<evidence type="ECO:0000256" key="9">
    <source>
        <dbReference type="ARBA" id="ARBA00023049"/>
    </source>
</evidence>
<evidence type="ECO:0000256" key="6">
    <source>
        <dbReference type="ARBA" id="ARBA00022824"/>
    </source>
</evidence>
<evidence type="ECO:0000256" key="11">
    <source>
        <dbReference type="ARBA" id="ARBA00044456"/>
    </source>
</evidence>
<gene>
    <name evidence="18" type="ORF">ECRASSUSDP1_LOCUS8793</name>
</gene>
<keyword evidence="8 14" id="KW-1133">Transmembrane helix</keyword>
<evidence type="ECO:0000256" key="12">
    <source>
        <dbReference type="PIRSR" id="PIRSR627057-1"/>
    </source>
</evidence>
<dbReference type="GO" id="GO:0004222">
    <property type="term" value="F:metalloendopeptidase activity"/>
    <property type="evidence" value="ECO:0007669"/>
    <property type="project" value="UniProtKB-UniRule"/>
</dbReference>
<feature type="transmembrane region" description="Helical" evidence="14">
    <location>
        <begin position="341"/>
        <end position="359"/>
    </location>
</feature>
<evidence type="ECO:0000256" key="5">
    <source>
        <dbReference type="ARBA" id="ARBA00022801"/>
    </source>
</evidence>
<evidence type="ECO:0000256" key="10">
    <source>
        <dbReference type="ARBA" id="ARBA00023136"/>
    </source>
</evidence>
<feature type="active site" description="Proton donor" evidence="12">
    <location>
        <position position="376"/>
    </location>
</feature>
<comment type="cofactor">
    <cofactor evidence="13 14">
        <name>Zn(2+)</name>
        <dbReference type="ChEBI" id="CHEBI:29105"/>
    </cofactor>
    <text evidence="13 14">Binds 1 zinc ion per subunit.</text>
</comment>
<keyword evidence="9 14" id="KW-0482">Metalloprotease</keyword>
<feature type="binding site" evidence="13">
    <location>
        <position position="294"/>
    </location>
    <ligand>
        <name>Zn(2+)</name>
        <dbReference type="ChEBI" id="CHEBI:29105"/>
        <note>catalytic</note>
    </ligand>
</feature>
<feature type="domain" description="Peptidase M48" evidence="16">
    <location>
        <begin position="226"/>
        <end position="426"/>
    </location>
</feature>